<evidence type="ECO:0000256" key="1">
    <source>
        <dbReference type="ARBA" id="ARBA00005647"/>
    </source>
</evidence>
<dbReference type="PROSITE" id="PS01073">
    <property type="entry name" value="RIBOSOMAL_L24E"/>
    <property type="match status" value="1"/>
</dbReference>
<dbReference type="OrthoDB" id="1727108at2759"/>
<keyword evidence="3" id="KW-0687">Ribonucleoprotein</keyword>
<dbReference type="SUPFAM" id="SSF57716">
    <property type="entry name" value="Glucocorticoid receptor-like (DNA-binding domain)"/>
    <property type="match status" value="1"/>
</dbReference>
<evidence type="ECO:0000313" key="7">
    <source>
        <dbReference type="Proteomes" id="UP000019335"/>
    </source>
</evidence>
<dbReference type="CDD" id="cd00472">
    <property type="entry name" value="Ribosomal_L24e_L24"/>
    <property type="match status" value="1"/>
</dbReference>
<accession>W7TW72</accession>
<evidence type="ECO:0000256" key="3">
    <source>
        <dbReference type="ARBA" id="ARBA00023274"/>
    </source>
</evidence>
<name>W7TW72_9STRA</name>
<gene>
    <name evidence="6" type="ORF">Naga_100026g22</name>
</gene>
<dbReference type="GO" id="GO:0003735">
    <property type="term" value="F:structural constituent of ribosome"/>
    <property type="evidence" value="ECO:0007669"/>
    <property type="project" value="InterPro"/>
</dbReference>
<organism evidence="6 7">
    <name type="scientific">Nannochloropsis gaditana</name>
    <dbReference type="NCBI Taxonomy" id="72520"/>
    <lineage>
        <taxon>Eukaryota</taxon>
        <taxon>Sar</taxon>
        <taxon>Stramenopiles</taxon>
        <taxon>Ochrophyta</taxon>
        <taxon>Eustigmatophyceae</taxon>
        <taxon>Eustigmatales</taxon>
        <taxon>Monodopsidaceae</taxon>
        <taxon>Nannochloropsis</taxon>
    </lineage>
</organism>
<sequence>MVIKTDMCSFSEYRVYPGHGIRFVRRDSATLVFSTAKTKGLYNQRKKAARLVWTQGWRRLHKKIKVEEIQKRRTRRTTKFQRAIVGASLEEIKKKRAQKPERNAQREAALKEVKERAKAMKAKQAKMKPAGAAAGGSKQASKTKAAPKGRGTQR</sequence>
<feature type="domain" description="Large ribosomal subunit protein eL24-related N-terminal" evidence="5">
    <location>
        <begin position="4"/>
        <end position="67"/>
    </location>
</feature>
<dbReference type="GO" id="GO:0002181">
    <property type="term" value="P:cytoplasmic translation"/>
    <property type="evidence" value="ECO:0007669"/>
    <property type="project" value="TreeGrafter"/>
</dbReference>
<keyword evidence="2 6" id="KW-0689">Ribosomal protein</keyword>
<dbReference type="InterPro" id="IPR038630">
    <property type="entry name" value="L24e/L24_sf"/>
</dbReference>
<feature type="compositionally biased region" description="Basic and acidic residues" evidence="4">
    <location>
        <begin position="93"/>
        <end position="118"/>
    </location>
</feature>
<dbReference type="FunFam" id="2.30.170.20:FF:000003">
    <property type="entry name" value="60S ribosomal protein L24"/>
    <property type="match status" value="1"/>
</dbReference>
<dbReference type="AlphaFoldDB" id="W7TW72"/>
<feature type="compositionally biased region" description="Basic residues" evidence="4">
    <location>
        <begin position="145"/>
        <end position="154"/>
    </location>
</feature>
<dbReference type="Gene3D" id="6.10.250.1270">
    <property type="match status" value="1"/>
</dbReference>
<feature type="compositionally biased region" description="Low complexity" evidence="4">
    <location>
        <begin position="127"/>
        <end position="144"/>
    </location>
</feature>
<dbReference type="EMBL" id="AZIL01000037">
    <property type="protein sequence ID" value="EWM30387.1"/>
    <property type="molecule type" value="Genomic_DNA"/>
</dbReference>
<keyword evidence="7" id="KW-1185">Reference proteome</keyword>
<evidence type="ECO:0000313" key="6">
    <source>
        <dbReference type="EMBL" id="EWM30387.1"/>
    </source>
</evidence>
<dbReference type="GO" id="GO:0003729">
    <property type="term" value="F:mRNA binding"/>
    <property type="evidence" value="ECO:0007669"/>
    <property type="project" value="TreeGrafter"/>
</dbReference>
<dbReference type="Gene3D" id="2.30.170.20">
    <property type="entry name" value="Ribosomal protein L24e"/>
    <property type="match status" value="1"/>
</dbReference>
<dbReference type="Pfam" id="PF01246">
    <property type="entry name" value="Ribosomal_L24e"/>
    <property type="match status" value="1"/>
</dbReference>
<dbReference type="InterPro" id="IPR000988">
    <property type="entry name" value="Ribosomal_eL24-rel_N"/>
</dbReference>
<protein>
    <submittedName>
        <fullName evidence="6">60s ribosomal protein l24</fullName>
    </submittedName>
</protein>
<dbReference type="InterPro" id="IPR023442">
    <property type="entry name" value="Ribosomal_eL24_CS"/>
</dbReference>
<evidence type="ECO:0000256" key="2">
    <source>
        <dbReference type="ARBA" id="ARBA00022980"/>
    </source>
</evidence>
<dbReference type="PANTHER" id="PTHR10792:SF1">
    <property type="entry name" value="RIBOSOMAL PROTEIN L24"/>
    <property type="match status" value="1"/>
</dbReference>
<dbReference type="Proteomes" id="UP000019335">
    <property type="component" value="Chromosome 1"/>
</dbReference>
<proteinExistence type="inferred from homology"/>
<dbReference type="GO" id="GO:0022625">
    <property type="term" value="C:cytosolic large ribosomal subunit"/>
    <property type="evidence" value="ECO:0007669"/>
    <property type="project" value="TreeGrafter"/>
</dbReference>
<comment type="similarity">
    <text evidence="1">Belongs to the eukaryotic ribosomal protein eL24 family.</text>
</comment>
<dbReference type="PANTHER" id="PTHR10792">
    <property type="entry name" value="60S RIBOSOMAL PROTEIN L24"/>
    <property type="match status" value="1"/>
</dbReference>
<feature type="region of interest" description="Disordered" evidence="4">
    <location>
        <begin position="93"/>
        <end position="154"/>
    </location>
</feature>
<reference evidence="6 7" key="1">
    <citation type="journal article" date="2014" name="Mol. Plant">
        <title>Chromosome Scale Genome Assembly and Transcriptome Profiling of Nannochloropsis gaditana in Nitrogen Depletion.</title>
        <authorList>
            <person name="Corteggiani Carpinelli E."/>
            <person name="Telatin A."/>
            <person name="Vitulo N."/>
            <person name="Forcato C."/>
            <person name="D'Angelo M."/>
            <person name="Schiavon R."/>
            <person name="Vezzi A."/>
            <person name="Giacometti G.M."/>
            <person name="Morosinotto T."/>
            <person name="Valle G."/>
        </authorList>
    </citation>
    <scope>NUCLEOTIDE SEQUENCE [LARGE SCALE GENOMIC DNA]</scope>
    <source>
        <strain evidence="6 7">B-31</strain>
    </source>
</reference>
<dbReference type="InterPro" id="IPR056366">
    <property type="entry name" value="Ribosomal_eL24"/>
</dbReference>
<evidence type="ECO:0000259" key="5">
    <source>
        <dbReference type="Pfam" id="PF01246"/>
    </source>
</evidence>
<evidence type="ECO:0000256" key="4">
    <source>
        <dbReference type="SAM" id="MobiDB-lite"/>
    </source>
</evidence>
<comment type="caution">
    <text evidence="6">The sequence shown here is derived from an EMBL/GenBank/DDBJ whole genome shotgun (WGS) entry which is preliminary data.</text>
</comment>